<reference evidence="1 2" key="1">
    <citation type="submission" date="2020-05" db="EMBL/GenBank/DDBJ databases">
        <title>Strain PA2F3 complete genome.</title>
        <authorList>
            <person name="Kim Y.-S."/>
            <person name="Kim S.-J."/>
            <person name="Jung H.-k."/>
            <person name="Kim S.-E."/>
            <person name="Kim K.-H."/>
        </authorList>
    </citation>
    <scope>NUCLEOTIDE SEQUENCE [LARGE SCALE GENOMIC DNA]</scope>
    <source>
        <strain evidence="1 2">PA2F3</strain>
    </source>
</reference>
<evidence type="ECO:0000313" key="1">
    <source>
        <dbReference type="EMBL" id="QKJ18041.1"/>
    </source>
</evidence>
<accession>A0A7D4TEL6</accession>
<protein>
    <submittedName>
        <fullName evidence="1">Uncharacterized protein</fullName>
    </submittedName>
</protein>
<gene>
    <name evidence="1" type="ORF">HQM25_00485</name>
</gene>
<dbReference type="AlphaFoldDB" id="A0A7D4TEL6"/>
<organism evidence="1 2">
    <name type="scientific">Microbacterium hominis</name>
    <dbReference type="NCBI Taxonomy" id="162426"/>
    <lineage>
        <taxon>Bacteria</taxon>
        <taxon>Bacillati</taxon>
        <taxon>Actinomycetota</taxon>
        <taxon>Actinomycetes</taxon>
        <taxon>Micrococcales</taxon>
        <taxon>Microbacteriaceae</taxon>
        <taxon>Microbacterium</taxon>
    </lineage>
</organism>
<dbReference type="RefSeq" id="WP_172988421.1">
    <property type="nucleotide sequence ID" value="NZ_CP054038.1"/>
</dbReference>
<dbReference type="Proteomes" id="UP000502498">
    <property type="component" value="Chromosome"/>
</dbReference>
<sequence length="109" mass="11861">MGNPNYHLTKHERAEMIRAHAGLVTALVGNDPDALDGQLKSIVREQSEASQGDVKAFAGRMAKQVEAGAIVTRHLLMSLAPRLEMTEAEAHELFASIYADDSITDLMSE</sequence>
<dbReference type="EMBL" id="CP054038">
    <property type="protein sequence ID" value="QKJ18041.1"/>
    <property type="molecule type" value="Genomic_DNA"/>
</dbReference>
<evidence type="ECO:0000313" key="2">
    <source>
        <dbReference type="Proteomes" id="UP000502498"/>
    </source>
</evidence>
<proteinExistence type="predicted"/>
<name>A0A7D4TEL6_9MICO</name>